<keyword evidence="3" id="KW-1185">Reference proteome</keyword>
<dbReference type="GO" id="GO:0045003">
    <property type="term" value="P:double-strand break repair via synthesis-dependent strand annealing"/>
    <property type="evidence" value="ECO:0007669"/>
    <property type="project" value="TreeGrafter"/>
</dbReference>
<dbReference type="EMBL" id="MCGN01000002">
    <property type="protein sequence ID" value="ORZ01707.1"/>
    <property type="molecule type" value="Genomic_DNA"/>
</dbReference>
<dbReference type="GO" id="GO:0000400">
    <property type="term" value="F:four-way junction DNA binding"/>
    <property type="evidence" value="ECO:0007669"/>
    <property type="project" value="TreeGrafter"/>
</dbReference>
<name>A0A1X2HQT0_SYNRA</name>
<dbReference type="GO" id="GO:0071140">
    <property type="term" value="P:resolution of mitotic recombination intermediates"/>
    <property type="evidence" value="ECO:0007669"/>
    <property type="project" value="TreeGrafter"/>
</dbReference>
<organism evidence="2 3">
    <name type="scientific">Syncephalastrum racemosum</name>
    <name type="common">Filamentous fungus</name>
    <dbReference type="NCBI Taxonomy" id="13706"/>
    <lineage>
        <taxon>Eukaryota</taxon>
        <taxon>Fungi</taxon>
        <taxon>Fungi incertae sedis</taxon>
        <taxon>Mucoromycota</taxon>
        <taxon>Mucoromycotina</taxon>
        <taxon>Mucoromycetes</taxon>
        <taxon>Mucorales</taxon>
        <taxon>Syncephalastraceae</taxon>
        <taxon>Syncephalastrum</taxon>
    </lineage>
</organism>
<comment type="caution">
    <text evidence="2">The sequence shown here is derived from an EMBL/GenBank/DDBJ whole genome shotgun (WGS) entry which is preliminary data.</text>
</comment>
<evidence type="ECO:0000259" key="1">
    <source>
        <dbReference type="PROSITE" id="PS50162"/>
    </source>
</evidence>
<dbReference type="OMA" id="NCINIRI"/>
<dbReference type="PANTHER" id="PTHR46487:SF1">
    <property type="entry name" value="DNA REPAIR PROTEIN XRCC3"/>
    <property type="match status" value="1"/>
</dbReference>
<proteinExistence type="predicted"/>
<dbReference type="PROSITE" id="PS50162">
    <property type="entry name" value="RECA_2"/>
    <property type="match status" value="1"/>
</dbReference>
<dbReference type="GO" id="GO:0000722">
    <property type="term" value="P:telomere maintenance via recombination"/>
    <property type="evidence" value="ECO:0007669"/>
    <property type="project" value="TreeGrafter"/>
</dbReference>
<gene>
    <name evidence="2" type="ORF">BCR43DRAFT_487372</name>
</gene>
<accession>A0A1X2HQT0</accession>
<dbReference type="Gene3D" id="3.40.50.300">
    <property type="entry name" value="P-loop containing nucleotide triphosphate hydrolases"/>
    <property type="match status" value="1"/>
</dbReference>
<dbReference type="GO" id="GO:0005524">
    <property type="term" value="F:ATP binding"/>
    <property type="evidence" value="ECO:0007669"/>
    <property type="project" value="InterPro"/>
</dbReference>
<dbReference type="GO" id="GO:0061982">
    <property type="term" value="P:meiosis I cell cycle process"/>
    <property type="evidence" value="ECO:0007669"/>
    <property type="project" value="UniProtKB-ARBA"/>
</dbReference>
<dbReference type="InterPro" id="IPR013632">
    <property type="entry name" value="Rad51_C"/>
</dbReference>
<dbReference type="OrthoDB" id="1861185at2759"/>
<dbReference type="GO" id="GO:0140664">
    <property type="term" value="F:ATP-dependent DNA damage sensor activity"/>
    <property type="evidence" value="ECO:0007669"/>
    <property type="project" value="InterPro"/>
</dbReference>
<dbReference type="AlphaFoldDB" id="A0A1X2HQT0"/>
<dbReference type="InterPro" id="IPR020588">
    <property type="entry name" value="RecA_ATP-bd"/>
</dbReference>
<protein>
    <recommendedName>
        <fullName evidence="1">RecA family profile 1 domain-containing protein</fullName>
    </recommendedName>
</protein>
<dbReference type="GO" id="GO:0005657">
    <property type="term" value="C:replication fork"/>
    <property type="evidence" value="ECO:0007669"/>
    <property type="project" value="TreeGrafter"/>
</dbReference>
<evidence type="ECO:0000313" key="3">
    <source>
        <dbReference type="Proteomes" id="UP000242180"/>
    </source>
</evidence>
<dbReference type="SUPFAM" id="SSF52540">
    <property type="entry name" value="P-loop containing nucleoside triphosphate hydrolases"/>
    <property type="match status" value="1"/>
</dbReference>
<evidence type="ECO:0000313" key="2">
    <source>
        <dbReference type="EMBL" id="ORZ01707.1"/>
    </source>
</evidence>
<feature type="domain" description="RecA family profile 1" evidence="1">
    <location>
        <begin position="1"/>
        <end position="77"/>
    </location>
</feature>
<sequence>MRIPDREAQVRILAYQLPVLLARRKQIRLVVIDSINATYRGEATSYYERNMEVAEMGLRLKQLAHEHSVAVVAVNQVSDPPDSLTEQQRAEPWLDFELLSNEGRVPLSLFWLSLMKRPALGKVWTNAVTTRLRLARTPLMDRMPTRRALFVEFSPLVPRSGCELAIAESGVRAVL</sequence>
<dbReference type="Pfam" id="PF08423">
    <property type="entry name" value="Rad51"/>
    <property type="match status" value="1"/>
</dbReference>
<dbReference type="STRING" id="13706.A0A1X2HQT0"/>
<dbReference type="PANTHER" id="PTHR46487">
    <property type="entry name" value="DNA REPAIR PROTEIN XRCC3"/>
    <property type="match status" value="1"/>
</dbReference>
<dbReference type="InterPro" id="IPR027417">
    <property type="entry name" value="P-loop_NTPase"/>
</dbReference>
<dbReference type="GO" id="GO:0090656">
    <property type="term" value="P:t-circle formation"/>
    <property type="evidence" value="ECO:0007669"/>
    <property type="project" value="TreeGrafter"/>
</dbReference>
<reference evidence="2 3" key="1">
    <citation type="submission" date="2016-07" db="EMBL/GenBank/DDBJ databases">
        <title>Pervasive Adenine N6-methylation of Active Genes in Fungi.</title>
        <authorList>
            <consortium name="DOE Joint Genome Institute"/>
            <person name="Mondo S.J."/>
            <person name="Dannebaum R.O."/>
            <person name="Kuo R.C."/>
            <person name="Labutti K."/>
            <person name="Haridas S."/>
            <person name="Kuo A."/>
            <person name="Salamov A."/>
            <person name="Ahrendt S.R."/>
            <person name="Lipzen A."/>
            <person name="Sullivan W."/>
            <person name="Andreopoulos W.B."/>
            <person name="Clum A."/>
            <person name="Lindquist E."/>
            <person name="Daum C."/>
            <person name="Ramamoorthy G.K."/>
            <person name="Gryganskyi A."/>
            <person name="Culley D."/>
            <person name="Magnuson J.K."/>
            <person name="James T.Y."/>
            <person name="O'Malley M.A."/>
            <person name="Stajich J.E."/>
            <person name="Spatafora J.W."/>
            <person name="Visel A."/>
            <person name="Grigoriev I.V."/>
        </authorList>
    </citation>
    <scope>NUCLEOTIDE SEQUENCE [LARGE SCALE GENOMIC DNA]</scope>
    <source>
        <strain evidence="2 3">NRRL 2496</strain>
    </source>
</reference>
<dbReference type="InParanoid" id="A0A1X2HQT0"/>
<dbReference type="Proteomes" id="UP000242180">
    <property type="component" value="Unassembled WGS sequence"/>
</dbReference>
<dbReference type="GO" id="GO:0033065">
    <property type="term" value="C:Rad51C-XRCC3 complex"/>
    <property type="evidence" value="ECO:0007669"/>
    <property type="project" value="TreeGrafter"/>
</dbReference>